<proteinExistence type="inferred from homology"/>
<feature type="domain" description="RNA-binding S4" evidence="8">
    <location>
        <begin position="9"/>
        <end position="68"/>
    </location>
</feature>
<dbReference type="PROSITE" id="PS01129">
    <property type="entry name" value="PSI_RLU"/>
    <property type="match status" value="1"/>
</dbReference>
<evidence type="ECO:0000313" key="10">
    <source>
        <dbReference type="Proteomes" id="UP000245380"/>
    </source>
</evidence>
<dbReference type="InterPro" id="IPR006225">
    <property type="entry name" value="PsdUridine_synth_RluC/D"/>
</dbReference>
<comment type="caution">
    <text evidence="9">The sequence shown here is derived from an EMBL/GenBank/DDBJ whole genome shotgun (WGS) entry which is preliminary data.</text>
</comment>
<dbReference type="CDD" id="cd02869">
    <property type="entry name" value="PseudoU_synth_RluA_like"/>
    <property type="match status" value="1"/>
</dbReference>
<evidence type="ECO:0000256" key="2">
    <source>
        <dbReference type="ARBA" id="ARBA00010876"/>
    </source>
</evidence>
<comment type="similarity">
    <text evidence="2 7">Belongs to the pseudouridine synthase RluA family.</text>
</comment>
<dbReference type="EC" id="5.4.99.-" evidence="7"/>
<dbReference type="PANTHER" id="PTHR21600">
    <property type="entry name" value="MITOCHONDRIAL RNA PSEUDOURIDINE SYNTHASE"/>
    <property type="match status" value="1"/>
</dbReference>
<keyword evidence="10" id="KW-1185">Reference proteome</keyword>
<dbReference type="InterPro" id="IPR006145">
    <property type="entry name" value="PsdUridine_synth_RsuA/RluA"/>
</dbReference>
<dbReference type="SUPFAM" id="SSF55174">
    <property type="entry name" value="Alpha-L RNA-binding motif"/>
    <property type="match status" value="1"/>
</dbReference>
<dbReference type="InterPro" id="IPR002942">
    <property type="entry name" value="S4_RNA-bd"/>
</dbReference>
<feature type="active site" evidence="5">
    <location>
        <position position="131"/>
    </location>
</feature>
<comment type="catalytic activity">
    <reaction evidence="1 7">
        <text>a uridine in RNA = a pseudouridine in RNA</text>
        <dbReference type="Rhea" id="RHEA:48348"/>
        <dbReference type="Rhea" id="RHEA-COMP:12068"/>
        <dbReference type="Rhea" id="RHEA-COMP:12069"/>
        <dbReference type="ChEBI" id="CHEBI:65314"/>
        <dbReference type="ChEBI" id="CHEBI:65315"/>
    </reaction>
</comment>
<protein>
    <recommendedName>
        <fullName evidence="7">Pseudouridine synthase</fullName>
        <ecNumber evidence="7">5.4.99.-</ecNumber>
    </recommendedName>
</protein>
<name>A0A2U3D7W2_SULT2</name>
<dbReference type="Gene3D" id="3.10.290.10">
    <property type="entry name" value="RNA-binding S4 domain"/>
    <property type="match status" value="1"/>
</dbReference>
<accession>A0A2U3D7W2</accession>
<reference evidence="9 10" key="1">
    <citation type="submission" date="2016-11" db="EMBL/GenBank/DDBJ databases">
        <title>Comparative genomics of Acidibacillus ferroxidans species.</title>
        <authorList>
            <person name="Oliveira G."/>
            <person name="Nunes G."/>
            <person name="Oliveira R."/>
            <person name="Araujo F."/>
            <person name="Salim A."/>
            <person name="Scholte L."/>
            <person name="Morais D."/>
            <person name="Nancucheo I."/>
            <person name="Johnson D.B."/>
            <person name="Grail B."/>
            <person name="Bittencourt J."/>
            <person name="Valadares R."/>
        </authorList>
    </citation>
    <scope>NUCLEOTIDE SEQUENCE [LARGE SCALE GENOMIC DNA]</scope>
    <source>
        <strain evidence="9 10">Y002</strain>
    </source>
</reference>
<comment type="function">
    <text evidence="7">Responsible for synthesis of pseudouridine from uracil.</text>
</comment>
<evidence type="ECO:0000256" key="5">
    <source>
        <dbReference type="PIRSR" id="PIRSR606225-1"/>
    </source>
</evidence>
<dbReference type="Proteomes" id="UP000245380">
    <property type="component" value="Unassembled WGS sequence"/>
</dbReference>
<keyword evidence="3 6" id="KW-0694">RNA-binding</keyword>
<dbReference type="FunFam" id="3.30.2350.10:FF:000006">
    <property type="entry name" value="Pseudouridine synthase"/>
    <property type="match status" value="1"/>
</dbReference>
<dbReference type="AlphaFoldDB" id="A0A2U3D7W2"/>
<evidence type="ECO:0000259" key="8">
    <source>
        <dbReference type="SMART" id="SM00363"/>
    </source>
</evidence>
<gene>
    <name evidence="9" type="ORF">BM613_08945</name>
</gene>
<evidence type="ECO:0000313" key="9">
    <source>
        <dbReference type="EMBL" id="PWI57361.1"/>
    </source>
</evidence>
<dbReference type="EMBL" id="MPDK01000014">
    <property type="protein sequence ID" value="PWI57361.1"/>
    <property type="molecule type" value="Genomic_DNA"/>
</dbReference>
<evidence type="ECO:0000256" key="1">
    <source>
        <dbReference type="ARBA" id="ARBA00000073"/>
    </source>
</evidence>
<dbReference type="PANTHER" id="PTHR21600:SF44">
    <property type="entry name" value="RIBOSOMAL LARGE SUBUNIT PSEUDOURIDINE SYNTHASE D"/>
    <property type="match status" value="1"/>
</dbReference>
<dbReference type="InterPro" id="IPR036986">
    <property type="entry name" value="S4_RNA-bd_sf"/>
</dbReference>
<sequence>MFVVDRDEERIDRYLAQQGTWSRAKIQQLIASGRVTVDGKTARASMKVGAGQEIVVRVPPPVAIDVLPEDIELDIRYEDRDLIVVNKPRGMVVHPAPGHVRGTLVGALLGHIKDLSGIGGAERPGIVHRIDKDTSGLLVVAKTDLAHQGLAEQFKAHSVTRLYQALVHGHVGPMTGMIDAPIARDRHKRQQMTVVPEGYGKRAVTHFQVLERYQNYTFVQLRLETGRTHQIRVHMAYIGHPVAGDPVYASRDPLALHGQALHAHTLGFIHPRTGEFLLFEAELPAVLQATLRDLQRQKASL</sequence>
<dbReference type="SUPFAM" id="SSF55120">
    <property type="entry name" value="Pseudouridine synthase"/>
    <property type="match status" value="1"/>
</dbReference>
<dbReference type="GO" id="GO:0120159">
    <property type="term" value="F:rRNA pseudouridine synthase activity"/>
    <property type="evidence" value="ECO:0007669"/>
    <property type="project" value="UniProtKB-ARBA"/>
</dbReference>
<evidence type="ECO:0000256" key="4">
    <source>
        <dbReference type="ARBA" id="ARBA00023235"/>
    </source>
</evidence>
<organism evidence="9 10">
    <name type="scientific">Sulfoacidibacillus thermotolerans</name>
    <name type="common">Acidibacillus sulfuroxidans</name>
    <dbReference type="NCBI Taxonomy" id="1765684"/>
    <lineage>
        <taxon>Bacteria</taxon>
        <taxon>Bacillati</taxon>
        <taxon>Bacillota</taxon>
        <taxon>Bacilli</taxon>
        <taxon>Bacillales</taxon>
        <taxon>Alicyclobacillaceae</taxon>
        <taxon>Sulfoacidibacillus</taxon>
    </lineage>
</organism>
<dbReference type="OrthoDB" id="9773999at2"/>
<dbReference type="InterPro" id="IPR006224">
    <property type="entry name" value="PsdUridine_synth_RluA-like_CS"/>
</dbReference>
<dbReference type="SMART" id="SM00363">
    <property type="entry name" value="S4"/>
    <property type="match status" value="1"/>
</dbReference>
<keyword evidence="4 7" id="KW-0413">Isomerase</keyword>
<evidence type="ECO:0000256" key="3">
    <source>
        <dbReference type="ARBA" id="ARBA00022884"/>
    </source>
</evidence>
<evidence type="ECO:0000256" key="7">
    <source>
        <dbReference type="RuleBase" id="RU362028"/>
    </source>
</evidence>
<dbReference type="Gene3D" id="3.30.2350.10">
    <property type="entry name" value="Pseudouridine synthase"/>
    <property type="match status" value="1"/>
</dbReference>
<dbReference type="CDD" id="cd00165">
    <property type="entry name" value="S4"/>
    <property type="match status" value="1"/>
</dbReference>
<dbReference type="GO" id="GO:0003723">
    <property type="term" value="F:RNA binding"/>
    <property type="evidence" value="ECO:0007669"/>
    <property type="project" value="UniProtKB-KW"/>
</dbReference>
<dbReference type="PROSITE" id="PS50889">
    <property type="entry name" value="S4"/>
    <property type="match status" value="1"/>
</dbReference>
<dbReference type="GO" id="GO:0000455">
    <property type="term" value="P:enzyme-directed rRNA pseudouridine synthesis"/>
    <property type="evidence" value="ECO:0007669"/>
    <property type="project" value="UniProtKB-ARBA"/>
</dbReference>
<dbReference type="Pfam" id="PF01479">
    <property type="entry name" value="S4"/>
    <property type="match status" value="1"/>
</dbReference>
<dbReference type="InterPro" id="IPR020103">
    <property type="entry name" value="PsdUridine_synth_cat_dom_sf"/>
</dbReference>
<dbReference type="NCBIfam" id="TIGR00005">
    <property type="entry name" value="rluA_subfam"/>
    <property type="match status" value="1"/>
</dbReference>
<dbReference type="Pfam" id="PF00849">
    <property type="entry name" value="PseudoU_synth_2"/>
    <property type="match status" value="1"/>
</dbReference>
<dbReference type="InterPro" id="IPR050188">
    <property type="entry name" value="RluA_PseudoU_synthase"/>
</dbReference>
<evidence type="ECO:0000256" key="6">
    <source>
        <dbReference type="PROSITE-ProRule" id="PRU00182"/>
    </source>
</evidence>